<dbReference type="Proteomes" id="UP000078550">
    <property type="component" value="Unassembled WGS sequence"/>
</dbReference>
<evidence type="ECO:0000256" key="4">
    <source>
        <dbReference type="PROSITE-ProRule" id="PRU00339"/>
    </source>
</evidence>
<reference evidence="9 10" key="2">
    <citation type="submission" date="2016-05" db="EMBL/GenBank/DDBJ databases">
        <authorList>
            <person name="Naeem Raeece"/>
        </authorList>
    </citation>
    <scope>NUCLEOTIDE SEQUENCE [LARGE SCALE GENOMIC DNA]</scope>
</reference>
<feature type="region of interest" description="Disordered" evidence="5">
    <location>
        <begin position="241"/>
        <end position="282"/>
    </location>
</feature>
<dbReference type="SMART" id="SM00028">
    <property type="entry name" value="TPR"/>
    <property type="match status" value="2"/>
</dbReference>
<dbReference type="GO" id="GO:0001671">
    <property type="term" value="F:ATPase activator activity"/>
    <property type="evidence" value="ECO:0007669"/>
    <property type="project" value="InterPro"/>
</dbReference>
<dbReference type="Gene3D" id="1.25.40.10">
    <property type="entry name" value="Tetratricopeptide repeat domain"/>
    <property type="match status" value="1"/>
</dbReference>
<protein>
    <submittedName>
        <fullName evidence="8">Chaperone binding protein, putative</fullName>
    </submittedName>
</protein>
<dbReference type="PANTHER" id="PTHR11242:SF0">
    <property type="entry name" value="TPR_REGION DOMAIN-CONTAINING PROTEIN"/>
    <property type="match status" value="1"/>
</dbReference>
<dbReference type="EMBL" id="FLRD01001902">
    <property type="protein sequence ID" value="SBT58476.1"/>
    <property type="molecule type" value="Genomic_DNA"/>
</dbReference>
<feature type="compositionally biased region" description="Low complexity" evidence="5">
    <location>
        <begin position="269"/>
        <end position="282"/>
    </location>
</feature>
<dbReference type="SMART" id="SM01000">
    <property type="entry name" value="Aha1_N"/>
    <property type="match status" value="1"/>
</dbReference>
<dbReference type="SUPFAM" id="SSF48452">
    <property type="entry name" value="TPR-like"/>
    <property type="match status" value="1"/>
</dbReference>
<proteinExistence type="inferred from homology"/>
<dbReference type="SUPFAM" id="SSF103111">
    <property type="entry name" value="Activator of Hsp90 ATPase, Aha1"/>
    <property type="match status" value="1"/>
</dbReference>
<sequence length="517" mass="61415">MSDNGKSNKNNGTGKEEKANKIEDEKEKEDEKKLEEIIKNMSFDEKVKNALNLKLEGNNDFKNKDYEKAISKYNKGKKYLKDLQNKNDKINELEVALHLNLSICYCNVEKYNEAYENVTKVLSIDKNNAKGMFRLCQIEFNRCNFDIAKEKIQEFIKIYPDNVDAKKLLKSIMIKQNEHNKEQKKAFSKIFEKASGLYDDREKEILRKKREKYEKDMNSRKEKNENIIDFDEWEILENEKRRKEDEEQKQKQREKEKEKEKMKKKKKSGSLTSNTTNNSSSIDIDEEDQKIIDETKKMGYCYFKKDIKEDDKILYEKNLPKKIEDDVSDNFKTMQNENKAISSWNSAGTTYEEKDMTKWAKQKIEECLKNIHFKNTEKNDYLNINNQNEFNLSNLDYPENLPLQYLSKIEVNEINDLSVDAQIVVIRGTKRHIFELSCNLYVTLYINVTELHIHKVIVEIKELSSELEAGKTWKNYITIKKNDKLKIADNLFTHIYELVTEKVERQIKIFTQEYSKF</sequence>
<comment type="similarity">
    <text evidence="1">Belongs to the AHA1 family.</text>
</comment>
<dbReference type="InterPro" id="IPR015310">
    <property type="entry name" value="AHSA1-like_N"/>
</dbReference>
<evidence type="ECO:0000313" key="8">
    <source>
        <dbReference type="EMBL" id="SBT58476.1"/>
    </source>
</evidence>
<evidence type="ECO:0000313" key="7">
    <source>
        <dbReference type="EMBL" id="SBT41165.1"/>
    </source>
</evidence>
<keyword evidence="2" id="KW-0677">Repeat</keyword>
<accession>A0A1A9AP75</accession>
<feature type="domain" description="Activator of Hsp90 ATPase AHSA1-like N-terminal" evidence="6">
    <location>
        <begin position="353"/>
        <end position="516"/>
    </location>
</feature>
<evidence type="ECO:0000259" key="6">
    <source>
        <dbReference type="SMART" id="SM01000"/>
    </source>
</evidence>
<dbReference type="PROSITE" id="PS50005">
    <property type="entry name" value="TPR"/>
    <property type="match status" value="1"/>
</dbReference>
<feature type="compositionally biased region" description="Basic and acidic residues" evidence="5">
    <location>
        <begin position="241"/>
        <end position="261"/>
    </location>
</feature>
<dbReference type="PANTHER" id="PTHR11242">
    <property type="entry name" value="ARYL HYDROCARBON RECEPTOR INTERACTING PROTEIN RELATED"/>
    <property type="match status" value="1"/>
</dbReference>
<gene>
    <name evidence="8" type="ORF">POVWA1_087940</name>
    <name evidence="7" type="ORF">POVWA2_041230</name>
</gene>
<dbReference type="InterPro" id="IPR011990">
    <property type="entry name" value="TPR-like_helical_dom_sf"/>
</dbReference>
<dbReference type="Gene3D" id="3.15.10.20">
    <property type="entry name" value="Activator of Hsp90 ATPase Aha1, N-terminal domain"/>
    <property type="match status" value="1"/>
</dbReference>
<dbReference type="EMBL" id="FLRE01000156">
    <property type="protein sequence ID" value="SBT41165.1"/>
    <property type="molecule type" value="Genomic_DNA"/>
</dbReference>
<dbReference type="InterPro" id="IPR036338">
    <property type="entry name" value="Aha1"/>
</dbReference>
<dbReference type="InterPro" id="IPR039663">
    <property type="entry name" value="AIP/AIPL1/TTC9"/>
</dbReference>
<evidence type="ECO:0000256" key="5">
    <source>
        <dbReference type="SAM" id="MobiDB-lite"/>
    </source>
</evidence>
<feature type="region of interest" description="Disordered" evidence="5">
    <location>
        <begin position="1"/>
        <end position="31"/>
    </location>
</feature>
<dbReference type="Proteomes" id="UP000078555">
    <property type="component" value="Unassembled WGS sequence"/>
</dbReference>
<evidence type="ECO:0000313" key="9">
    <source>
        <dbReference type="Proteomes" id="UP000078550"/>
    </source>
</evidence>
<organism evidence="8 10">
    <name type="scientific">Plasmodium ovale wallikeri</name>
    <dbReference type="NCBI Taxonomy" id="864142"/>
    <lineage>
        <taxon>Eukaryota</taxon>
        <taxon>Sar</taxon>
        <taxon>Alveolata</taxon>
        <taxon>Apicomplexa</taxon>
        <taxon>Aconoidasida</taxon>
        <taxon>Haemosporida</taxon>
        <taxon>Plasmodiidae</taxon>
        <taxon>Plasmodium</taxon>
        <taxon>Plasmodium (Plasmodium)</taxon>
    </lineage>
</organism>
<name>A0A1A9AP75_PLAOA</name>
<dbReference type="AlphaFoldDB" id="A0A1A9AP75"/>
<evidence type="ECO:0000256" key="1">
    <source>
        <dbReference type="ARBA" id="ARBA00006817"/>
    </source>
</evidence>
<feature type="compositionally biased region" description="Low complexity" evidence="5">
    <location>
        <begin position="1"/>
        <end position="13"/>
    </location>
</feature>
<feature type="repeat" description="TPR" evidence="4">
    <location>
        <begin position="95"/>
        <end position="128"/>
    </location>
</feature>
<reference evidence="8" key="1">
    <citation type="submission" date="2016-05" db="EMBL/GenBank/DDBJ databases">
        <authorList>
            <person name="Lavstsen T."/>
            <person name="Jespersen J.S."/>
        </authorList>
    </citation>
    <scope>NUCLEOTIDE SEQUENCE [LARGE SCALE GENOMIC DNA]</scope>
</reference>
<evidence type="ECO:0000313" key="10">
    <source>
        <dbReference type="Proteomes" id="UP000078555"/>
    </source>
</evidence>
<dbReference type="InterPro" id="IPR019734">
    <property type="entry name" value="TPR_rpt"/>
</dbReference>
<dbReference type="GO" id="GO:0051087">
    <property type="term" value="F:protein-folding chaperone binding"/>
    <property type="evidence" value="ECO:0007669"/>
    <property type="project" value="InterPro"/>
</dbReference>
<feature type="compositionally biased region" description="Basic and acidic residues" evidence="5">
    <location>
        <begin position="14"/>
        <end position="31"/>
    </location>
</feature>
<keyword evidence="3 4" id="KW-0802">TPR repeat</keyword>
<keyword evidence="10" id="KW-1185">Reference proteome</keyword>
<dbReference type="Pfam" id="PF09229">
    <property type="entry name" value="Aha1_N"/>
    <property type="match status" value="1"/>
</dbReference>
<evidence type="ECO:0000256" key="2">
    <source>
        <dbReference type="ARBA" id="ARBA00022737"/>
    </source>
</evidence>
<evidence type="ECO:0000256" key="3">
    <source>
        <dbReference type="ARBA" id="ARBA00022803"/>
    </source>
</evidence>